<accession>A0A154WEY1</accession>
<keyword evidence="14" id="KW-1185">Reference proteome</keyword>
<evidence type="ECO:0000259" key="12">
    <source>
        <dbReference type="PROSITE" id="PS51471"/>
    </source>
</evidence>
<evidence type="ECO:0000256" key="11">
    <source>
        <dbReference type="RuleBase" id="RU003682"/>
    </source>
</evidence>
<dbReference type="EMBL" id="LPXN01000057">
    <property type="protein sequence ID" value="KZD12070.1"/>
    <property type="molecule type" value="Genomic_DNA"/>
</dbReference>
<dbReference type="Proteomes" id="UP000076400">
    <property type="component" value="Unassembled WGS sequence"/>
</dbReference>
<reference evidence="13 14" key="1">
    <citation type="submission" date="2015-12" db="EMBL/GenBank/DDBJ databases">
        <title>Genome sequence of Oceanibaculum pacificum MCCC 1A02656.</title>
        <authorList>
            <person name="Lu L."/>
            <person name="Lai Q."/>
            <person name="Shao Z."/>
            <person name="Qian P."/>
        </authorList>
    </citation>
    <scope>NUCLEOTIDE SEQUENCE [LARGE SCALE GENOMIC DNA]</scope>
    <source>
        <strain evidence="13 14">MCCC 1A02656</strain>
    </source>
</reference>
<dbReference type="GO" id="GO:0046872">
    <property type="term" value="F:metal ion binding"/>
    <property type="evidence" value="ECO:0007669"/>
    <property type="project" value="UniProtKB-KW"/>
</dbReference>
<comment type="catalytic activity">
    <reaction evidence="10">
        <text>L-arginine + 2-oxoglutarate + O2 = guanidine + L-glutamate 5-semialdehyde + succinate + CO2</text>
        <dbReference type="Rhea" id="RHEA:31535"/>
        <dbReference type="ChEBI" id="CHEBI:15379"/>
        <dbReference type="ChEBI" id="CHEBI:16526"/>
        <dbReference type="ChEBI" id="CHEBI:16810"/>
        <dbReference type="ChEBI" id="CHEBI:30031"/>
        <dbReference type="ChEBI" id="CHEBI:30087"/>
        <dbReference type="ChEBI" id="CHEBI:32682"/>
        <dbReference type="ChEBI" id="CHEBI:58066"/>
        <dbReference type="EC" id="1.14.20.7"/>
    </reaction>
</comment>
<comment type="catalytic activity">
    <reaction evidence="9">
        <text>2-oxoglutarate + O2 + 2 H(+) = ethene + 3 CO2 + H2O</text>
        <dbReference type="Rhea" id="RHEA:31523"/>
        <dbReference type="ChEBI" id="CHEBI:15377"/>
        <dbReference type="ChEBI" id="CHEBI:15378"/>
        <dbReference type="ChEBI" id="CHEBI:15379"/>
        <dbReference type="ChEBI" id="CHEBI:16526"/>
        <dbReference type="ChEBI" id="CHEBI:16810"/>
        <dbReference type="ChEBI" id="CHEBI:18153"/>
        <dbReference type="EC" id="1.13.12.19"/>
    </reaction>
</comment>
<evidence type="ECO:0000256" key="2">
    <source>
        <dbReference type="ARBA" id="ARBA00004767"/>
    </source>
</evidence>
<dbReference type="InterPro" id="IPR026992">
    <property type="entry name" value="DIOX_N"/>
</dbReference>
<dbReference type="EC" id="1.13.12.19" evidence="4"/>
<comment type="similarity">
    <text evidence="11">Belongs to the iron/ascorbate-dependent oxidoreductase family.</text>
</comment>
<dbReference type="InterPro" id="IPR044861">
    <property type="entry name" value="IPNS-like_FE2OG_OXY"/>
</dbReference>
<dbReference type="InterPro" id="IPR027443">
    <property type="entry name" value="IPNS-like_sf"/>
</dbReference>
<dbReference type="InterPro" id="IPR050231">
    <property type="entry name" value="Iron_ascorbate_oxido_reductase"/>
</dbReference>
<comment type="pathway">
    <text evidence="2">Alkene biosynthesis; ethylene biosynthesis via 2-oxoglutarate.</text>
</comment>
<dbReference type="GO" id="GO:0102276">
    <property type="term" value="F:2-oxoglutarate oxygenase/decarboxylase (ethylene-forming) activity"/>
    <property type="evidence" value="ECO:0007669"/>
    <property type="project" value="UniProtKB-EC"/>
</dbReference>
<dbReference type="GO" id="GO:0009693">
    <property type="term" value="P:ethylene biosynthetic process"/>
    <property type="evidence" value="ECO:0007669"/>
    <property type="project" value="UniProtKB-KW"/>
</dbReference>
<organism evidence="13 14">
    <name type="scientific">Oceanibaculum pacificum</name>
    <dbReference type="NCBI Taxonomy" id="580166"/>
    <lineage>
        <taxon>Bacteria</taxon>
        <taxon>Pseudomonadati</taxon>
        <taxon>Pseudomonadota</taxon>
        <taxon>Alphaproteobacteria</taxon>
        <taxon>Rhodospirillales</taxon>
        <taxon>Oceanibaculaceae</taxon>
        <taxon>Oceanibaculum</taxon>
    </lineage>
</organism>
<keyword evidence="11" id="KW-0408">Iron</keyword>
<dbReference type="PRINTS" id="PR00682">
    <property type="entry name" value="IPNSYNTHASE"/>
</dbReference>
<dbReference type="EC" id="1.14.20.7" evidence="3"/>
<name>A0A154WEY1_9PROT</name>
<keyword evidence="6" id="KW-0266">Ethylene biosynthesis</keyword>
<evidence type="ECO:0000256" key="1">
    <source>
        <dbReference type="ARBA" id="ARBA00001954"/>
    </source>
</evidence>
<evidence type="ECO:0000313" key="13">
    <source>
        <dbReference type="EMBL" id="KZD12070.1"/>
    </source>
</evidence>
<dbReference type="Pfam" id="PF14226">
    <property type="entry name" value="DIOX_N"/>
    <property type="match status" value="1"/>
</dbReference>
<dbReference type="PROSITE" id="PS51471">
    <property type="entry name" value="FE2OG_OXY"/>
    <property type="match status" value="1"/>
</dbReference>
<dbReference type="RefSeq" id="WP_067553181.1">
    <property type="nucleotide sequence ID" value="NZ_LPXN01000057.1"/>
</dbReference>
<protein>
    <recommendedName>
        <fullName evidence="5">2-oxoglutarate-dependent ethylene/succinate-forming enzyme</fullName>
        <ecNumber evidence="4">1.13.12.19</ecNumber>
        <ecNumber evidence="3">1.14.20.7</ecNumber>
    </recommendedName>
    <alternativeName>
        <fullName evidence="7">2-oxoglutarate dioxygenase (ethylene-forming)</fullName>
    </alternativeName>
    <alternativeName>
        <fullName evidence="8">2-oxoglutarate/L-arginine monooxygenase/decarboxylase (succinate-forming)</fullName>
    </alternativeName>
</protein>
<evidence type="ECO:0000256" key="5">
    <source>
        <dbReference type="ARBA" id="ARBA00019045"/>
    </source>
</evidence>
<evidence type="ECO:0000256" key="10">
    <source>
        <dbReference type="ARBA" id="ARBA00049359"/>
    </source>
</evidence>
<keyword evidence="11" id="KW-0479">Metal-binding</keyword>
<evidence type="ECO:0000256" key="3">
    <source>
        <dbReference type="ARBA" id="ARBA00012293"/>
    </source>
</evidence>
<evidence type="ECO:0000256" key="7">
    <source>
        <dbReference type="ARBA" id="ARBA00031011"/>
    </source>
</evidence>
<sequence length="331" mass="36608">MQPLLQVPVIDIAPFRTGGAAEKRKVTQLVDQACTDIGFLVISGHGVPQALIDEIDAVSRLFFDLPVAEKLAVKRPAPDVTRGYIPLEAESVARSRGEENAPGDLNESLMIGPVDVTDAPYYTAEAAGRHFHPNLWPAQPAGLRDVYTRYYRAMSDLAVVLMRIFALALDMPERFFDDKVDRHISRLRVRNYPAPETLPKPGQLRVGAHSDYGSLTILKTEANPGGLQVINKAGAWVDVPIVPSTFVINLGELMARWTNDRWVSTLHRVINPPMDKAAGSRRQSIVFFHNPNYDAEIRCIDSCVADGVAAKYPVTTSGDHLRNQFVRTQAM</sequence>
<dbReference type="STRING" id="580166.AUP43_05375"/>
<evidence type="ECO:0000256" key="9">
    <source>
        <dbReference type="ARBA" id="ARBA00047725"/>
    </source>
</evidence>
<feature type="domain" description="Fe2OG dioxygenase" evidence="12">
    <location>
        <begin position="183"/>
        <end position="291"/>
    </location>
</feature>
<dbReference type="InterPro" id="IPR005123">
    <property type="entry name" value="Oxoglu/Fe-dep_dioxygenase_dom"/>
</dbReference>
<evidence type="ECO:0000256" key="4">
    <source>
        <dbReference type="ARBA" id="ARBA00012531"/>
    </source>
</evidence>
<evidence type="ECO:0000256" key="8">
    <source>
        <dbReference type="ARBA" id="ARBA00031282"/>
    </source>
</evidence>
<comment type="caution">
    <text evidence="13">The sequence shown here is derived from an EMBL/GenBank/DDBJ whole genome shotgun (WGS) entry which is preliminary data.</text>
</comment>
<keyword evidence="11" id="KW-0560">Oxidoreductase</keyword>
<dbReference type="Gene3D" id="2.60.120.330">
    <property type="entry name" value="B-lactam Antibiotic, Isopenicillin N Synthase, Chain"/>
    <property type="match status" value="1"/>
</dbReference>
<evidence type="ECO:0000256" key="6">
    <source>
        <dbReference type="ARBA" id="ARBA00022666"/>
    </source>
</evidence>
<dbReference type="AlphaFoldDB" id="A0A154WEY1"/>
<dbReference type="OrthoDB" id="21825at2"/>
<evidence type="ECO:0000313" key="14">
    <source>
        <dbReference type="Proteomes" id="UP000076400"/>
    </source>
</evidence>
<comment type="cofactor">
    <cofactor evidence="1">
        <name>Fe(2+)</name>
        <dbReference type="ChEBI" id="CHEBI:29033"/>
    </cofactor>
</comment>
<dbReference type="SUPFAM" id="SSF51197">
    <property type="entry name" value="Clavaminate synthase-like"/>
    <property type="match status" value="1"/>
</dbReference>
<gene>
    <name evidence="13" type="ORF">AUP43_05375</name>
</gene>
<dbReference type="PANTHER" id="PTHR47990">
    <property type="entry name" value="2-OXOGLUTARATE (2OG) AND FE(II)-DEPENDENT OXYGENASE SUPERFAMILY PROTEIN-RELATED"/>
    <property type="match status" value="1"/>
</dbReference>
<dbReference type="Pfam" id="PF03171">
    <property type="entry name" value="2OG-FeII_Oxy"/>
    <property type="match status" value="1"/>
</dbReference>
<proteinExistence type="inferred from homology"/>